<protein>
    <recommendedName>
        <fullName evidence="3">Phage protein</fullName>
    </recommendedName>
</protein>
<keyword evidence="2" id="KW-1185">Reference proteome</keyword>
<dbReference type="Proteomes" id="UP000680279">
    <property type="component" value="Unassembled WGS sequence"/>
</dbReference>
<proteinExistence type="predicted"/>
<sequence length="56" mass="6766">MEKEILNILSRLEHFRKDIETGKINPGCNDWIIRMCQAEVAQGYFEHRMDWTEKIK</sequence>
<name>A0ABQ4KA83_9BACI</name>
<reference evidence="1 2" key="1">
    <citation type="submission" date="2021-03" db="EMBL/GenBank/DDBJ databases">
        <title>Antimicrobial resistance genes in bacteria isolated from Japanese honey, and their potential for conferring macrolide and lincosamide resistance in the American foulbrood pathogen Paenibacillus larvae.</title>
        <authorList>
            <person name="Okamoto M."/>
            <person name="Kumagai M."/>
            <person name="Kanamori H."/>
            <person name="Takamatsu D."/>
        </authorList>
    </citation>
    <scope>NUCLEOTIDE SEQUENCE [LARGE SCALE GENOMIC DNA]</scope>
    <source>
        <strain evidence="1 2">J1TS3</strain>
    </source>
</reference>
<organism evidence="1 2">
    <name type="scientific">Siminovitchia fordii</name>
    <dbReference type="NCBI Taxonomy" id="254759"/>
    <lineage>
        <taxon>Bacteria</taxon>
        <taxon>Bacillati</taxon>
        <taxon>Bacillota</taxon>
        <taxon>Bacilli</taxon>
        <taxon>Bacillales</taxon>
        <taxon>Bacillaceae</taxon>
        <taxon>Siminovitchia</taxon>
    </lineage>
</organism>
<gene>
    <name evidence="1" type="ORF">J1TS3_37660</name>
</gene>
<accession>A0ABQ4KA83</accession>
<evidence type="ECO:0000313" key="1">
    <source>
        <dbReference type="EMBL" id="GIN22632.1"/>
    </source>
</evidence>
<comment type="caution">
    <text evidence="1">The sequence shown here is derived from an EMBL/GenBank/DDBJ whole genome shotgun (WGS) entry which is preliminary data.</text>
</comment>
<dbReference type="RefSeq" id="WP_212963744.1">
    <property type="nucleotide sequence ID" value="NZ_BOQT01000018.1"/>
</dbReference>
<evidence type="ECO:0008006" key="3">
    <source>
        <dbReference type="Google" id="ProtNLM"/>
    </source>
</evidence>
<evidence type="ECO:0000313" key="2">
    <source>
        <dbReference type="Proteomes" id="UP000680279"/>
    </source>
</evidence>
<dbReference type="EMBL" id="BOQT01000018">
    <property type="protein sequence ID" value="GIN22632.1"/>
    <property type="molecule type" value="Genomic_DNA"/>
</dbReference>